<evidence type="ECO:0000256" key="3">
    <source>
        <dbReference type="ARBA" id="ARBA00021923"/>
    </source>
</evidence>
<evidence type="ECO:0000256" key="6">
    <source>
        <dbReference type="ARBA" id="ARBA00023239"/>
    </source>
</evidence>
<dbReference type="InterPro" id="IPR013785">
    <property type="entry name" value="Aldolase_TIM"/>
</dbReference>
<dbReference type="SUPFAM" id="SSF51366">
    <property type="entry name" value="Ribulose-phoshate binding barrel"/>
    <property type="match status" value="1"/>
</dbReference>
<organism evidence="9">
    <name type="scientific">marine sediment metagenome</name>
    <dbReference type="NCBI Taxonomy" id="412755"/>
    <lineage>
        <taxon>unclassified sequences</taxon>
        <taxon>metagenomes</taxon>
        <taxon>ecological metagenomes</taxon>
    </lineage>
</organism>
<dbReference type="GO" id="GO:0044205">
    <property type="term" value="P:'de novo' UMP biosynthetic process"/>
    <property type="evidence" value="ECO:0007669"/>
    <property type="project" value="UniProtKB-UniPathway"/>
</dbReference>
<dbReference type="InterPro" id="IPR014732">
    <property type="entry name" value="OMPdecase"/>
</dbReference>
<proteinExistence type="predicted"/>
<dbReference type="InterPro" id="IPR001754">
    <property type="entry name" value="OMPdeCOase_dom"/>
</dbReference>
<reference evidence="9" key="1">
    <citation type="journal article" date="2015" name="Nature">
        <title>Complex archaea that bridge the gap between prokaryotes and eukaryotes.</title>
        <authorList>
            <person name="Spang A."/>
            <person name="Saw J.H."/>
            <person name="Jorgensen S.L."/>
            <person name="Zaremba-Niedzwiedzka K."/>
            <person name="Martijn J."/>
            <person name="Lind A.E."/>
            <person name="van Eijk R."/>
            <person name="Schleper C."/>
            <person name="Guy L."/>
            <person name="Ettema T.J."/>
        </authorList>
    </citation>
    <scope>NUCLEOTIDE SEQUENCE</scope>
</reference>
<dbReference type="EMBL" id="LAZR01001218">
    <property type="protein sequence ID" value="KKN48479.1"/>
    <property type="molecule type" value="Genomic_DNA"/>
</dbReference>
<keyword evidence="4" id="KW-0210">Decarboxylase</keyword>
<evidence type="ECO:0000256" key="2">
    <source>
        <dbReference type="ARBA" id="ARBA00012321"/>
    </source>
</evidence>
<comment type="pathway">
    <text evidence="1">Pyrimidine metabolism; UMP biosynthesis via de novo pathway; UMP from orotate: step 2/2.</text>
</comment>
<dbReference type="EC" id="4.1.1.23" evidence="2"/>
<dbReference type="InterPro" id="IPR011060">
    <property type="entry name" value="RibuloseP-bd_barrel"/>
</dbReference>
<gene>
    <name evidence="9" type="ORF">LCGC14_0652320</name>
</gene>
<sequence>MTIICALDTHSMTDIYVLLHHLKKEVPIFKVGLELHSWFGPPIIQTIANNGVSVFLDLKFHDIPNTVHQAVKKFERRQGIQMLTVHAAGGEEMIKAAVDATDVDIIAVTLLTSLKDEHSDRLVRKYTEEALNAGAAGVVCAANEVKLLRDIFGNDFKIVVPGIRPLWYNANDDQQRTGTPKQVIENGGDFLVIGRPITSSTSPLDALQRIKQEL</sequence>
<dbReference type="Pfam" id="PF00215">
    <property type="entry name" value="OMPdecase"/>
    <property type="match status" value="1"/>
</dbReference>
<protein>
    <recommendedName>
        <fullName evidence="3">Orotidine 5'-phosphate decarboxylase</fullName>
        <ecNumber evidence="2">4.1.1.23</ecNumber>
    </recommendedName>
    <alternativeName>
        <fullName evidence="7">OMP decarboxylase</fullName>
    </alternativeName>
</protein>
<dbReference type="CDD" id="cd04725">
    <property type="entry name" value="OMP_decarboxylase_like"/>
    <property type="match status" value="1"/>
</dbReference>
<dbReference type="PANTHER" id="PTHR32119:SF2">
    <property type="entry name" value="OROTIDINE 5'-PHOSPHATE DECARBOXYLASE"/>
    <property type="match status" value="1"/>
</dbReference>
<keyword evidence="6" id="KW-0456">Lyase</keyword>
<comment type="caution">
    <text evidence="9">The sequence shown here is derived from an EMBL/GenBank/DDBJ whole genome shotgun (WGS) entry which is preliminary data.</text>
</comment>
<dbReference type="PROSITE" id="PS00156">
    <property type="entry name" value="OMPDECASE"/>
    <property type="match status" value="1"/>
</dbReference>
<evidence type="ECO:0000313" key="9">
    <source>
        <dbReference type="EMBL" id="KKN48479.1"/>
    </source>
</evidence>
<dbReference type="InterPro" id="IPR018089">
    <property type="entry name" value="OMPdecase_AS"/>
</dbReference>
<evidence type="ECO:0000256" key="5">
    <source>
        <dbReference type="ARBA" id="ARBA00022975"/>
    </source>
</evidence>
<dbReference type="GO" id="GO:0004590">
    <property type="term" value="F:orotidine-5'-phosphate decarboxylase activity"/>
    <property type="evidence" value="ECO:0007669"/>
    <property type="project" value="UniProtKB-EC"/>
</dbReference>
<keyword evidence="5" id="KW-0665">Pyrimidine biosynthesis</keyword>
<dbReference type="SMART" id="SM00934">
    <property type="entry name" value="OMPdecase"/>
    <property type="match status" value="1"/>
</dbReference>
<dbReference type="NCBIfam" id="TIGR01740">
    <property type="entry name" value="pyrF"/>
    <property type="match status" value="1"/>
</dbReference>
<accession>A0A0F9R151</accession>
<dbReference type="NCBIfam" id="NF001273">
    <property type="entry name" value="PRK00230.1"/>
    <property type="match status" value="1"/>
</dbReference>
<evidence type="ECO:0000256" key="7">
    <source>
        <dbReference type="ARBA" id="ARBA00033428"/>
    </source>
</evidence>
<dbReference type="GO" id="GO:0006207">
    <property type="term" value="P:'de novo' pyrimidine nucleobase biosynthetic process"/>
    <property type="evidence" value="ECO:0007669"/>
    <property type="project" value="InterPro"/>
</dbReference>
<dbReference type="GO" id="GO:0005829">
    <property type="term" value="C:cytosol"/>
    <property type="evidence" value="ECO:0007669"/>
    <property type="project" value="TreeGrafter"/>
</dbReference>
<name>A0A0F9R151_9ZZZZ</name>
<evidence type="ECO:0000259" key="8">
    <source>
        <dbReference type="SMART" id="SM00934"/>
    </source>
</evidence>
<evidence type="ECO:0000256" key="4">
    <source>
        <dbReference type="ARBA" id="ARBA00022793"/>
    </source>
</evidence>
<dbReference type="UniPathway" id="UPA00070">
    <property type="reaction ID" value="UER00120"/>
</dbReference>
<dbReference type="PANTHER" id="PTHR32119">
    <property type="entry name" value="OROTIDINE 5'-PHOSPHATE DECARBOXYLASE"/>
    <property type="match status" value="1"/>
</dbReference>
<dbReference type="AlphaFoldDB" id="A0A0F9R151"/>
<dbReference type="Gene3D" id="3.20.20.70">
    <property type="entry name" value="Aldolase class I"/>
    <property type="match status" value="1"/>
</dbReference>
<feature type="domain" description="Orotidine 5'-phosphate decarboxylase" evidence="8">
    <location>
        <begin position="2"/>
        <end position="210"/>
    </location>
</feature>
<evidence type="ECO:0000256" key="1">
    <source>
        <dbReference type="ARBA" id="ARBA00004861"/>
    </source>
</evidence>